<dbReference type="AlphaFoldDB" id="A0A9J6B5I4"/>
<accession>A0A9J6B5I4</accession>
<evidence type="ECO:0000313" key="2">
    <source>
        <dbReference type="EMBL" id="KAG5631866.1"/>
    </source>
</evidence>
<evidence type="ECO:0000313" key="3">
    <source>
        <dbReference type="Proteomes" id="UP000824120"/>
    </source>
</evidence>
<dbReference type="Proteomes" id="UP000824120">
    <property type="component" value="Chromosome 1"/>
</dbReference>
<reference evidence="2 3" key="1">
    <citation type="submission" date="2020-09" db="EMBL/GenBank/DDBJ databases">
        <title>De no assembly of potato wild relative species, Solanum commersonii.</title>
        <authorList>
            <person name="Cho K."/>
        </authorList>
    </citation>
    <scope>NUCLEOTIDE SEQUENCE [LARGE SCALE GENOMIC DNA]</scope>
    <source>
        <strain evidence="2">LZ3.2</strain>
        <tissue evidence="2">Leaf</tissue>
    </source>
</reference>
<proteinExistence type="predicted"/>
<comment type="caution">
    <text evidence="2">The sequence shown here is derived from an EMBL/GenBank/DDBJ whole genome shotgun (WGS) entry which is preliminary data.</text>
</comment>
<sequence length="59" mass="6783">MEERIKSAKKREQSVHHRDVLRGNTMSPNDPKHDDAKGWCKMAMNYIKGLIAELISDSD</sequence>
<evidence type="ECO:0000256" key="1">
    <source>
        <dbReference type="SAM" id="MobiDB-lite"/>
    </source>
</evidence>
<organism evidence="2 3">
    <name type="scientific">Solanum commersonii</name>
    <name type="common">Commerson's wild potato</name>
    <name type="synonym">Commerson's nightshade</name>
    <dbReference type="NCBI Taxonomy" id="4109"/>
    <lineage>
        <taxon>Eukaryota</taxon>
        <taxon>Viridiplantae</taxon>
        <taxon>Streptophyta</taxon>
        <taxon>Embryophyta</taxon>
        <taxon>Tracheophyta</taxon>
        <taxon>Spermatophyta</taxon>
        <taxon>Magnoliopsida</taxon>
        <taxon>eudicotyledons</taxon>
        <taxon>Gunneridae</taxon>
        <taxon>Pentapetalae</taxon>
        <taxon>asterids</taxon>
        <taxon>lamiids</taxon>
        <taxon>Solanales</taxon>
        <taxon>Solanaceae</taxon>
        <taxon>Solanoideae</taxon>
        <taxon>Solaneae</taxon>
        <taxon>Solanum</taxon>
    </lineage>
</organism>
<gene>
    <name evidence="2" type="ORF">H5410_003583</name>
</gene>
<name>A0A9J6B5I4_SOLCO</name>
<keyword evidence="3" id="KW-1185">Reference proteome</keyword>
<dbReference type="EMBL" id="JACXVP010000001">
    <property type="protein sequence ID" value="KAG5631866.1"/>
    <property type="molecule type" value="Genomic_DNA"/>
</dbReference>
<protein>
    <submittedName>
        <fullName evidence="2">Uncharacterized protein</fullName>
    </submittedName>
</protein>
<feature type="compositionally biased region" description="Basic and acidic residues" evidence="1">
    <location>
        <begin position="1"/>
        <end position="21"/>
    </location>
</feature>
<feature type="region of interest" description="Disordered" evidence="1">
    <location>
        <begin position="1"/>
        <end position="34"/>
    </location>
</feature>